<gene>
    <name evidence="1" type="ORF">NKR19_g6156</name>
</gene>
<dbReference type="AlphaFoldDB" id="A0AA38VJ78"/>
<dbReference type="EMBL" id="JANBVN010000092">
    <property type="protein sequence ID" value="KAJ9145195.1"/>
    <property type="molecule type" value="Genomic_DNA"/>
</dbReference>
<protein>
    <submittedName>
        <fullName evidence="1">Uncharacterized protein</fullName>
    </submittedName>
</protein>
<proteinExistence type="predicted"/>
<name>A0AA38VJ78_9PEZI</name>
<comment type="caution">
    <text evidence="1">The sequence shown here is derived from an EMBL/GenBank/DDBJ whole genome shotgun (WGS) entry which is preliminary data.</text>
</comment>
<reference evidence="1" key="1">
    <citation type="submission" date="2022-07" db="EMBL/GenBank/DDBJ databases">
        <title>Fungi with potential for degradation of polypropylene.</title>
        <authorList>
            <person name="Gostincar C."/>
        </authorList>
    </citation>
    <scope>NUCLEOTIDE SEQUENCE</scope>
    <source>
        <strain evidence="1">EXF-13287</strain>
    </source>
</reference>
<evidence type="ECO:0000313" key="1">
    <source>
        <dbReference type="EMBL" id="KAJ9145195.1"/>
    </source>
</evidence>
<dbReference type="Proteomes" id="UP001174691">
    <property type="component" value="Unassembled WGS sequence"/>
</dbReference>
<accession>A0AA38VJ78</accession>
<organism evidence="1 2">
    <name type="scientific">Coniochaeta hoffmannii</name>
    <dbReference type="NCBI Taxonomy" id="91930"/>
    <lineage>
        <taxon>Eukaryota</taxon>
        <taxon>Fungi</taxon>
        <taxon>Dikarya</taxon>
        <taxon>Ascomycota</taxon>
        <taxon>Pezizomycotina</taxon>
        <taxon>Sordariomycetes</taxon>
        <taxon>Sordariomycetidae</taxon>
        <taxon>Coniochaetales</taxon>
        <taxon>Coniochaetaceae</taxon>
        <taxon>Coniochaeta</taxon>
    </lineage>
</organism>
<evidence type="ECO:0000313" key="2">
    <source>
        <dbReference type="Proteomes" id="UP001174691"/>
    </source>
</evidence>
<keyword evidence="2" id="KW-1185">Reference proteome</keyword>
<sequence length="196" mass="21681">MTNIGTPSLSGQLVYCGSLFWKPSSQAPIVEVARLLAQTASINRTRLCHFLLHFISRACHPQWQTSHGWDHQFNPIGNGLDAFRASFNTVCADKRIPYTPDAPGQLDLEDVQNLALDLLSALQSLRASRLLRPGGGSGKNLFSDLSRLSFAGNSDDFDLDRIKPLLRAALADHRDDALIWNRVYDAVTESTPPPDR</sequence>